<dbReference type="InterPro" id="IPR036396">
    <property type="entry name" value="Cyt_P450_sf"/>
</dbReference>
<dbReference type="EMBL" id="EAAA01000546">
    <property type="status" value="NOT_ANNOTATED_CDS"/>
    <property type="molecule type" value="Genomic_DNA"/>
</dbReference>
<keyword evidence="9" id="KW-0812">Transmembrane</keyword>
<dbReference type="GO" id="GO:0020037">
    <property type="term" value="F:heme binding"/>
    <property type="evidence" value="ECO:0000318"/>
    <property type="project" value="GO_Central"/>
</dbReference>
<accession>F6PLM8</accession>
<dbReference type="InterPro" id="IPR001128">
    <property type="entry name" value="Cyt_P450"/>
</dbReference>
<evidence type="ECO:0000313" key="10">
    <source>
        <dbReference type="Ensembl" id="ENSCINP00000009887.3"/>
    </source>
</evidence>
<dbReference type="GeneTree" id="ENSGT00940000160689"/>
<keyword evidence="3 7" id="KW-0479">Metal-binding</keyword>
<dbReference type="Ensembl" id="ENSCINT00000009887.3">
    <property type="protein sequence ID" value="ENSCINP00000009887.3"/>
    <property type="gene ID" value="ENSCING00000024114.1"/>
</dbReference>
<dbReference type="STRING" id="7719.ENSCINP00000009887"/>
<dbReference type="SUPFAM" id="SSF48264">
    <property type="entry name" value="Cytochrome P450"/>
    <property type="match status" value="1"/>
</dbReference>
<dbReference type="PANTHER" id="PTHR24300:SF397">
    <property type="entry name" value="CYTOCHROME P450 2U1"/>
    <property type="match status" value="1"/>
</dbReference>
<evidence type="ECO:0000256" key="5">
    <source>
        <dbReference type="ARBA" id="ARBA00023004"/>
    </source>
</evidence>
<dbReference type="GO" id="GO:0008202">
    <property type="term" value="P:steroid metabolic process"/>
    <property type="evidence" value="ECO:0000318"/>
    <property type="project" value="GO_Central"/>
</dbReference>
<dbReference type="PRINTS" id="PR00463">
    <property type="entry name" value="EP450I"/>
</dbReference>
<keyword evidence="7 8" id="KW-0349">Heme</keyword>
<evidence type="ECO:0000256" key="3">
    <source>
        <dbReference type="ARBA" id="ARBA00022723"/>
    </source>
</evidence>
<dbReference type="GO" id="GO:0006082">
    <property type="term" value="P:organic acid metabolic process"/>
    <property type="evidence" value="ECO:0000318"/>
    <property type="project" value="GO_Central"/>
</dbReference>
<dbReference type="PANTHER" id="PTHR24300">
    <property type="entry name" value="CYTOCHROME P450 508A4-RELATED"/>
    <property type="match status" value="1"/>
</dbReference>
<dbReference type="PRINTS" id="PR00385">
    <property type="entry name" value="P450"/>
</dbReference>
<dbReference type="GO" id="GO:0006805">
    <property type="term" value="P:xenobiotic metabolic process"/>
    <property type="evidence" value="ECO:0000318"/>
    <property type="project" value="GO_Central"/>
</dbReference>
<dbReference type="Pfam" id="PF00067">
    <property type="entry name" value="p450"/>
    <property type="match status" value="1"/>
</dbReference>
<keyword evidence="4 8" id="KW-0560">Oxidoreductase</keyword>
<dbReference type="InterPro" id="IPR050182">
    <property type="entry name" value="Cytochrome_P450_fam2"/>
</dbReference>
<dbReference type="GO" id="GO:0005506">
    <property type="term" value="F:iron ion binding"/>
    <property type="evidence" value="ECO:0007669"/>
    <property type="project" value="InterPro"/>
</dbReference>
<keyword evidence="6 8" id="KW-0503">Monooxygenase</keyword>
<evidence type="ECO:0000256" key="7">
    <source>
        <dbReference type="PIRSR" id="PIRSR602401-1"/>
    </source>
</evidence>
<comment type="cofactor">
    <cofactor evidence="1 7">
        <name>heme</name>
        <dbReference type="ChEBI" id="CHEBI:30413"/>
    </cofactor>
</comment>
<evidence type="ECO:0000256" key="1">
    <source>
        <dbReference type="ARBA" id="ARBA00001971"/>
    </source>
</evidence>
<feature type="binding site" description="axial binding residue" evidence="7">
    <location>
        <position position="443"/>
    </location>
    <ligand>
        <name>heme</name>
        <dbReference type="ChEBI" id="CHEBI:30413"/>
    </ligand>
    <ligandPart>
        <name>Fe</name>
        <dbReference type="ChEBI" id="CHEBI:18248"/>
    </ligandPart>
</feature>
<dbReference type="Proteomes" id="UP000008144">
    <property type="component" value="Chromosome 10"/>
</dbReference>
<evidence type="ECO:0000256" key="6">
    <source>
        <dbReference type="ARBA" id="ARBA00023033"/>
    </source>
</evidence>
<proteinExistence type="inferred from homology"/>
<evidence type="ECO:0000256" key="8">
    <source>
        <dbReference type="RuleBase" id="RU000461"/>
    </source>
</evidence>
<dbReference type="FunCoup" id="F6PLM8">
    <property type="interactions" value="4"/>
</dbReference>
<dbReference type="OMA" id="HETIAKW"/>
<keyword evidence="5 7" id="KW-0408">Iron</keyword>
<evidence type="ECO:0000256" key="9">
    <source>
        <dbReference type="SAM" id="Phobius"/>
    </source>
</evidence>
<dbReference type="Gene3D" id="1.10.630.10">
    <property type="entry name" value="Cytochrome P450"/>
    <property type="match status" value="1"/>
</dbReference>
<dbReference type="GO" id="GO:0008395">
    <property type="term" value="F:steroid hydroxylase activity"/>
    <property type="evidence" value="ECO:0000318"/>
    <property type="project" value="GO_Central"/>
</dbReference>
<dbReference type="AlphaFoldDB" id="F6PLM8"/>
<name>F6PLM8_CIOIN</name>
<evidence type="ECO:0000313" key="11">
    <source>
        <dbReference type="Proteomes" id="UP000008144"/>
    </source>
</evidence>
<evidence type="ECO:0000256" key="4">
    <source>
        <dbReference type="ARBA" id="ARBA00023002"/>
    </source>
</evidence>
<keyword evidence="9" id="KW-0472">Membrane</keyword>
<feature type="transmembrane region" description="Helical" evidence="9">
    <location>
        <begin position="12"/>
        <end position="30"/>
    </location>
</feature>
<dbReference type="HOGENOM" id="CLU_001570_22_0_1"/>
<reference evidence="10" key="2">
    <citation type="journal article" date="2008" name="Genome Biol.">
        <title>Improved genome assembly and evidence-based global gene model set for the chordate Ciona intestinalis: new insight into intron and operon populations.</title>
        <authorList>
            <person name="Satou Y."/>
            <person name="Mineta K."/>
            <person name="Ogasawara M."/>
            <person name="Sasakura Y."/>
            <person name="Shoguchi E."/>
            <person name="Ueno K."/>
            <person name="Yamada L."/>
            <person name="Matsumoto J."/>
            <person name="Wasserscheid J."/>
            <person name="Dewar K."/>
            <person name="Wiley G.B."/>
            <person name="Macmil S.L."/>
            <person name="Roe B.A."/>
            <person name="Zeller R.W."/>
            <person name="Hastings K.E."/>
            <person name="Lemaire P."/>
            <person name="Lindquist E."/>
            <person name="Endo T."/>
            <person name="Hotta K."/>
            <person name="Inaba K."/>
        </authorList>
    </citation>
    <scope>NUCLEOTIDE SEQUENCE [LARGE SCALE GENOMIC DNA]</scope>
    <source>
        <strain evidence="10">wild type</strain>
    </source>
</reference>
<dbReference type="InParanoid" id="F6PLM8"/>
<comment type="similarity">
    <text evidence="2 8">Belongs to the cytochrome P450 family.</text>
</comment>
<dbReference type="GO" id="GO:0005737">
    <property type="term" value="C:cytoplasm"/>
    <property type="evidence" value="ECO:0000318"/>
    <property type="project" value="GO_Central"/>
</dbReference>
<dbReference type="PROSITE" id="PS00086">
    <property type="entry name" value="CYTOCHROME_P450"/>
    <property type="match status" value="1"/>
</dbReference>
<reference evidence="10" key="3">
    <citation type="submission" date="2025-08" db="UniProtKB">
        <authorList>
            <consortium name="Ensembl"/>
        </authorList>
    </citation>
    <scope>IDENTIFICATION</scope>
</reference>
<organism evidence="10 11">
    <name type="scientific">Ciona intestinalis</name>
    <name type="common">Transparent sea squirt</name>
    <name type="synonym">Ascidia intestinalis</name>
    <dbReference type="NCBI Taxonomy" id="7719"/>
    <lineage>
        <taxon>Eukaryota</taxon>
        <taxon>Metazoa</taxon>
        <taxon>Chordata</taxon>
        <taxon>Tunicata</taxon>
        <taxon>Ascidiacea</taxon>
        <taxon>Phlebobranchia</taxon>
        <taxon>Cionidae</taxon>
        <taxon>Ciona</taxon>
    </lineage>
</organism>
<sequence length="499" mass="57488">YFSWSLLTSSHVISAFIGVFTLLMFVYYYWWKFPHPRYPPGVRGIPVLGATPFFGKYAQEKLAIWSRDTYGPVMSARFGQDEAVVLNDYESVHEALVKNLQYFNSRPFVYVAAQVTKGYGIAFADDHQNCMEVRSFSLSALRGLGIGRRTMETRVSEIAQDLVRTLEDLNEKPTDLKMAIGSTVANVICSVVFGKTYEADDQEYEYAVRCSFDCYGDPENSEYLSFLFFYPALRHIQPFKRAMEKYVGVEDFCGKEIEKHKKHLDENEPADYIDAFLVEMKKHSAQDSWFHETELRHCLVDFFIAGTETSTNAILWSLLALIHYPNIQEEIHQELIDNIGEQVVPSIDHRDKLPLFRAFVQEIFRFKTLLPLSIQHRASHDVEIGGYVIPKGTKVFPNLHAVHHDPNTWENPSDFNIYRHVDKHGKFIPSKKVIPFGIGARSCLGEKLANVEVFLFLANIIKRFEILPDPESKELPDFKDGINGFIYVPYRYKVVTKPR</sequence>
<reference evidence="10" key="4">
    <citation type="submission" date="2025-09" db="UniProtKB">
        <authorList>
            <consortium name="Ensembl"/>
        </authorList>
    </citation>
    <scope>IDENTIFICATION</scope>
</reference>
<evidence type="ECO:0000256" key="2">
    <source>
        <dbReference type="ARBA" id="ARBA00010617"/>
    </source>
</evidence>
<keyword evidence="11" id="KW-1185">Reference proteome</keyword>
<dbReference type="InterPro" id="IPR017972">
    <property type="entry name" value="Cyt_P450_CS"/>
</dbReference>
<keyword evidence="9" id="KW-1133">Transmembrane helix</keyword>
<dbReference type="InterPro" id="IPR002401">
    <property type="entry name" value="Cyt_P450_E_grp-I"/>
</dbReference>
<dbReference type="GO" id="GO:0016712">
    <property type="term" value="F:oxidoreductase activity, acting on paired donors, with incorporation or reduction of molecular oxygen, reduced flavin or flavoprotein as one donor, and incorporation of one atom of oxygen"/>
    <property type="evidence" value="ECO:0000318"/>
    <property type="project" value="GO_Central"/>
</dbReference>
<reference evidence="11" key="1">
    <citation type="journal article" date="2002" name="Science">
        <title>The draft genome of Ciona intestinalis: insights into chordate and vertebrate origins.</title>
        <authorList>
            <person name="Dehal P."/>
            <person name="Satou Y."/>
            <person name="Campbell R.K."/>
            <person name="Chapman J."/>
            <person name="Degnan B."/>
            <person name="De Tomaso A."/>
            <person name="Davidson B."/>
            <person name="Di Gregorio A."/>
            <person name="Gelpke M."/>
            <person name="Goodstein D.M."/>
            <person name="Harafuji N."/>
            <person name="Hastings K.E."/>
            <person name="Ho I."/>
            <person name="Hotta K."/>
            <person name="Huang W."/>
            <person name="Kawashima T."/>
            <person name="Lemaire P."/>
            <person name="Martinez D."/>
            <person name="Meinertzhagen I.A."/>
            <person name="Necula S."/>
            <person name="Nonaka M."/>
            <person name="Putnam N."/>
            <person name="Rash S."/>
            <person name="Saiga H."/>
            <person name="Satake M."/>
            <person name="Terry A."/>
            <person name="Yamada L."/>
            <person name="Wang H.G."/>
            <person name="Awazu S."/>
            <person name="Azumi K."/>
            <person name="Boore J."/>
            <person name="Branno M."/>
            <person name="Chin-Bow S."/>
            <person name="DeSantis R."/>
            <person name="Doyle S."/>
            <person name="Francino P."/>
            <person name="Keys D.N."/>
            <person name="Haga S."/>
            <person name="Hayashi H."/>
            <person name="Hino K."/>
            <person name="Imai K.S."/>
            <person name="Inaba K."/>
            <person name="Kano S."/>
            <person name="Kobayashi K."/>
            <person name="Kobayashi M."/>
            <person name="Lee B.I."/>
            <person name="Makabe K.W."/>
            <person name="Manohar C."/>
            <person name="Matassi G."/>
            <person name="Medina M."/>
            <person name="Mochizuki Y."/>
            <person name="Mount S."/>
            <person name="Morishita T."/>
            <person name="Miura S."/>
            <person name="Nakayama A."/>
            <person name="Nishizaka S."/>
            <person name="Nomoto H."/>
            <person name="Ohta F."/>
            <person name="Oishi K."/>
            <person name="Rigoutsos I."/>
            <person name="Sano M."/>
            <person name="Sasaki A."/>
            <person name="Sasakura Y."/>
            <person name="Shoguchi E."/>
            <person name="Shin-i T."/>
            <person name="Spagnuolo A."/>
            <person name="Stainier D."/>
            <person name="Suzuki M.M."/>
            <person name="Tassy O."/>
            <person name="Takatori N."/>
            <person name="Tokuoka M."/>
            <person name="Yagi K."/>
            <person name="Yoshizaki F."/>
            <person name="Wada S."/>
            <person name="Zhang C."/>
            <person name="Hyatt P.D."/>
            <person name="Larimer F."/>
            <person name="Detter C."/>
            <person name="Doggett N."/>
            <person name="Glavina T."/>
            <person name="Hawkins T."/>
            <person name="Richardson P."/>
            <person name="Lucas S."/>
            <person name="Kohara Y."/>
            <person name="Levine M."/>
            <person name="Satoh N."/>
            <person name="Rokhsar D.S."/>
        </authorList>
    </citation>
    <scope>NUCLEOTIDE SEQUENCE [LARGE SCALE GENOMIC DNA]</scope>
</reference>
<dbReference type="FunFam" id="1.10.630.10:FF:000036">
    <property type="entry name" value="CYtochrome P450 family"/>
    <property type="match status" value="1"/>
</dbReference>
<protein>
    <submittedName>
        <fullName evidence="10">Uncharacterized protein</fullName>
    </submittedName>
</protein>